<evidence type="ECO:0000313" key="3">
    <source>
        <dbReference type="Proteomes" id="UP000253817"/>
    </source>
</evidence>
<dbReference type="EMBL" id="PPTT01000016">
    <property type="protein sequence ID" value="RDB68394.1"/>
    <property type="molecule type" value="Genomic_DNA"/>
</dbReference>
<evidence type="ECO:0000313" key="1">
    <source>
        <dbReference type="EMBL" id="RDB68394.1"/>
    </source>
</evidence>
<dbReference type="AlphaFoldDB" id="A0A3N0IW58"/>
<dbReference type="InterPro" id="IPR036411">
    <property type="entry name" value="TorD-like_sf"/>
</dbReference>
<dbReference type="InterPro" id="IPR020945">
    <property type="entry name" value="DMSO/NO3_reduct_chaperone"/>
</dbReference>
<dbReference type="Proteomes" id="UP000253817">
    <property type="component" value="Unassembled WGS sequence"/>
</dbReference>
<evidence type="ECO:0000313" key="4">
    <source>
        <dbReference type="Proteomes" id="UP000270112"/>
    </source>
</evidence>
<dbReference type="Proteomes" id="UP000270112">
    <property type="component" value="Unassembled WGS sequence"/>
</dbReference>
<dbReference type="Pfam" id="PF02613">
    <property type="entry name" value="Nitrate_red_del"/>
    <property type="match status" value="1"/>
</dbReference>
<organism evidence="2 4">
    <name type="scientific">Eggerthella sinensis</name>
    <dbReference type="NCBI Taxonomy" id="242230"/>
    <lineage>
        <taxon>Bacteria</taxon>
        <taxon>Bacillati</taxon>
        <taxon>Actinomycetota</taxon>
        <taxon>Coriobacteriia</taxon>
        <taxon>Eggerthellales</taxon>
        <taxon>Eggerthellaceae</taxon>
        <taxon>Eggerthella</taxon>
    </lineage>
</organism>
<proteinExistence type="predicted"/>
<reference evidence="1 3" key="1">
    <citation type="journal article" date="2018" name="Elife">
        <title>Discovery and characterization of a prevalent human gut bacterial enzyme sufficient for the inactivation of a family of plant toxins.</title>
        <authorList>
            <person name="Koppel N."/>
            <person name="Bisanz J.E."/>
            <person name="Pandelia M.E."/>
            <person name="Turnbaugh P.J."/>
            <person name="Balskus E.P."/>
        </authorList>
    </citation>
    <scope>NUCLEOTIDE SEQUENCE [LARGE SCALE GENOMIC DNA]</scope>
    <source>
        <strain evidence="1 3">DSM 16107</strain>
    </source>
</reference>
<dbReference type="EMBL" id="QICC01000044">
    <property type="protein sequence ID" value="RNM41234.1"/>
    <property type="molecule type" value="Genomic_DNA"/>
</dbReference>
<dbReference type="SUPFAM" id="SSF89155">
    <property type="entry name" value="TorD-like"/>
    <property type="match status" value="1"/>
</dbReference>
<evidence type="ECO:0000313" key="2">
    <source>
        <dbReference type="EMBL" id="RNM41234.1"/>
    </source>
</evidence>
<keyword evidence="3" id="KW-1185">Reference proteome</keyword>
<sequence length="228" mass="24429">MAGCHRLANTSREESALNDASTFHDAVRRVHGCSVLLSACAAALINEPTEQVVRDVRRVAEALGDSRFDGIEPGAPLTQRYYDRFFVSASPYFVPLVESCVRGAFDENGRTVYASTRSSKGDHALLCYEAAGFDYRALQGFEAATKALKPDSLACELAFLAALGTSAAQADDEACARAGVRLFDEFAREHVGAWIPRAARCLAAADDDFYARLVALAAEAVQALAGRG</sequence>
<protein>
    <recommendedName>
        <fullName evidence="5">Molecular chaperone TorD</fullName>
    </recommendedName>
</protein>
<accession>A0A3N0IW58</accession>
<dbReference type="Gene3D" id="1.10.3480.10">
    <property type="entry name" value="TorD-like"/>
    <property type="match status" value="1"/>
</dbReference>
<evidence type="ECO:0008006" key="5">
    <source>
        <dbReference type="Google" id="ProtNLM"/>
    </source>
</evidence>
<name>A0A3N0IW58_9ACTN</name>
<reference evidence="2" key="3">
    <citation type="journal article" date="2019" name="Microbiol. Resour. Announc.">
        <title>Draft Genome Sequences of Type Strains of Gordonibacter faecihominis, Paraeggerthella hongkongensis, Parvibacter caecicola,Slackia equolifaciens, Slackia faecicanis, and Slackia isoflavoniconvertens.</title>
        <authorList>
            <person name="Danylec N."/>
            <person name="Stoll D.A."/>
            <person name="Dotsch A."/>
            <person name="Huch M."/>
        </authorList>
    </citation>
    <scope>NUCLEOTIDE SEQUENCE</scope>
    <source>
        <strain evidence="2">DSM 16107</strain>
    </source>
</reference>
<comment type="caution">
    <text evidence="2">The sequence shown here is derived from an EMBL/GenBank/DDBJ whole genome shotgun (WGS) entry which is preliminary data.</text>
</comment>
<gene>
    <name evidence="1" type="ORF">C1876_10185</name>
    <name evidence="2" type="ORF">DMP09_10710</name>
</gene>
<reference evidence="4" key="2">
    <citation type="submission" date="2018-05" db="EMBL/GenBank/DDBJ databases">
        <title>Genome Sequencing of selected type strains of the family Eggerthellaceae.</title>
        <authorList>
            <person name="Danylec N."/>
            <person name="Stoll D.A."/>
            <person name="Doetsch A."/>
            <person name="Huch M."/>
        </authorList>
    </citation>
    <scope>NUCLEOTIDE SEQUENCE [LARGE SCALE GENOMIC DNA]</scope>
    <source>
        <strain evidence="4">DSM 16107</strain>
    </source>
</reference>